<keyword evidence="4" id="KW-1185">Reference proteome</keyword>
<accession>A0A1H1Y5R2</accession>
<evidence type="ECO:0000313" key="3">
    <source>
        <dbReference type="EMBL" id="SDT16725.1"/>
    </source>
</evidence>
<evidence type="ECO:0000256" key="1">
    <source>
        <dbReference type="SAM" id="MobiDB-lite"/>
    </source>
</evidence>
<feature type="transmembrane region" description="Helical" evidence="2">
    <location>
        <begin position="96"/>
        <end position="117"/>
    </location>
</feature>
<keyword evidence="2" id="KW-1133">Transmembrane helix</keyword>
<evidence type="ECO:0000313" key="4">
    <source>
        <dbReference type="Proteomes" id="UP000198859"/>
    </source>
</evidence>
<gene>
    <name evidence="3" type="ORF">SAMN04488570_3722</name>
</gene>
<feature type="region of interest" description="Disordered" evidence="1">
    <location>
        <begin position="1"/>
        <end position="21"/>
    </location>
</feature>
<keyword evidence="2" id="KW-0812">Transmembrane</keyword>
<sequence length="123" mass="12941">MAPKTSTDESASKRSPRVDQDAIRGQVARVVRIVFGVLAAILAIGALLVVLRDSVNEQNSIVKLITDIADAVSGPFSRDDGIFSFSGKNAVAKNALLNWGIAAIVYLVLGRVIAGVVGPRGKR</sequence>
<organism evidence="3 4">
    <name type="scientific">Nocardioides scoriae</name>
    <dbReference type="NCBI Taxonomy" id="642780"/>
    <lineage>
        <taxon>Bacteria</taxon>
        <taxon>Bacillati</taxon>
        <taxon>Actinomycetota</taxon>
        <taxon>Actinomycetes</taxon>
        <taxon>Propionibacteriales</taxon>
        <taxon>Nocardioidaceae</taxon>
        <taxon>Nocardioides</taxon>
    </lineage>
</organism>
<dbReference type="Proteomes" id="UP000198859">
    <property type="component" value="Chromosome I"/>
</dbReference>
<feature type="transmembrane region" description="Helical" evidence="2">
    <location>
        <begin position="30"/>
        <end position="51"/>
    </location>
</feature>
<protein>
    <submittedName>
        <fullName evidence="3">Uncharacterized protein</fullName>
    </submittedName>
</protein>
<name>A0A1H1Y5R2_9ACTN</name>
<keyword evidence="2" id="KW-0472">Membrane</keyword>
<dbReference type="EMBL" id="LT629757">
    <property type="protein sequence ID" value="SDT16725.1"/>
    <property type="molecule type" value="Genomic_DNA"/>
</dbReference>
<dbReference type="AlphaFoldDB" id="A0A1H1Y5R2"/>
<reference evidence="4" key="1">
    <citation type="submission" date="2016-10" db="EMBL/GenBank/DDBJ databases">
        <authorList>
            <person name="Varghese N."/>
            <person name="Submissions S."/>
        </authorList>
    </citation>
    <scope>NUCLEOTIDE SEQUENCE [LARGE SCALE GENOMIC DNA]</scope>
    <source>
        <strain evidence="4">DSM 22127</strain>
    </source>
</reference>
<proteinExistence type="predicted"/>
<dbReference type="OrthoDB" id="3828130at2"/>
<evidence type="ECO:0000256" key="2">
    <source>
        <dbReference type="SAM" id="Phobius"/>
    </source>
</evidence>
<dbReference type="STRING" id="642780.SAMN04488570_3722"/>
<dbReference type="RefSeq" id="WP_091732839.1">
    <property type="nucleotide sequence ID" value="NZ_LT629757.1"/>
</dbReference>